<dbReference type="AlphaFoldDB" id="A0A1J6HEF7"/>
<protein>
    <submittedName>
        <fullName evidence="4">ABC transporter substrate-binding protein</fullName>
    </submittedName>
</protein>
<dbReference type="SUPFAM" id="SSF53850">
    <property type="entry name" value="Periplasmic binding protein-like II"/>
    <property type="match status" value="1"/>
</dbReference>
<evidence type="ECO:0000259" key="3">
    <source>
        <dbReference type="SMART" id="SM00062"/>
    </source>
</evidence>
<name>A0A1J6HEF7_9HYPH</name>
<evidence type="ECO:0000313" key="5">
    <source>
        <dbReference type="Proteomes" id="UP000182985"/>
    </source>
</evidence>
<dbReference type="OrthoDB" id="9791339at2"/>
<dbReference type="InterPro" id="IPR001638">
    <property type="entry name" value="Solute-binding_3/MltF_N"/>
</dbReference>
<comment type="caution">
    <text evidence="4">The sequence shown here is derived from an EMBL/GenBank/DDBJ whole genome shotgun (WGS) entry which is preliminary data.</text>
</comment>
<dbReference type="EMBL" id="MOEC01000039">
    <property type="protein sequence ID" value="OIS90881.1"/>
    <property type="molecule type" value="Genomic_DNA"/>
</dbReference>
<evidence type="ECO:0000256" key="1">
    <source>
        <dbReference type="ARBA" id="ARBA00022729"/>
    </source>
</evidence>
<proteinExistence type="predicted"/>
<keyword evidence="5" id="KW-1185">Reference proteome</keyword>
<dbReference type="Gene3D" id="3.40.190.10">
    <property type="entry name" value="Periplasmic binding protein-like II"/>
    <property type="match status" value="2"/>
</dbReference>
<feature type="domain" description="Solute-binding protein family 3/N-terminal" evidence="3">
    <location>
        <begin position="41"/>
        <end position="260"/>
    </location>
</feature>
<evidence type="ECO:0000313" key="4">
    <source>
        <dbReference type="EMBL" id="OIS90881.1"/>
    </source>
</evidence>
<dbReference type="PANTHER" id="PTHR35936:SF17">
    <property type="entry name" value="ARGININE-BINDING EXTRACELLULAR PROTEIN ARTP"/>
    <property type="match status" value="1"/>
</dbReference>
<dbReference type="RefSeq" id="WP_071633968.1">
    <property type="nucleotide sequence ID" value="NZ_JBCAUP010000032.1"/>
</dbReference>
<dbReference type="SMART" id="SM00062">
    <property type="entry name" value="PBPb"/>
    <property type="match status" value="1"/>
</dbReference>
<feature type="chain" id="PRO_5009638956" evidence="2">
    <location>
        <begin position="27"/>
        <end position="277"/>
    </location>
</feature>
<dbReference type="Pfam" id="PF00497">
    <property type="entry name" value="SBP_bac_3"/>
    <property type="match status" value="1"/>
</dbReference>
<dbReference type="Proteomes" id="UP000182985">
    <property type="component" value="Unassembled WGS sequence"/>
</dbReference>
<accession>A0A1J6HEF7</accession>
<organism evidence="4 5">
    <name type="scientific">Brucella cytisi</name>
    <dbReference type="NCBI Taxonomy" id="407152"/>
    <lineage>
        <taxon>Bacteria</taxon>
        <taxon>Pseudomonadati</taxon>
        <taxon>Pseudomonadota</taxon>
        <taxon>Alphaproteobacteria</taxon>
        <taxon>Hyphomicrobiales</taxon>
        <taxon>Brucellaceae</taxon>
        <taxon>Brucella/Ochrobactrum group</taxon>
        <taxon>Brucella</taxon>
    </lineage>
</organism>
<gene>
    <name evidence="4" type="ORF">BLA27_24535</name>
</gene>
<reference evidence="4 5" key="1">
    <citation type="submission" date="2016-10" db="EMBL/GenBank/DDBJ databases">
        <title>The Draft Genome Sequence of the Potato Rhizosphere Bacteria Ochrobactrum sp. IPA7.2.</title>
        <authorList>
            <person name="Gogoleva N.E."/>
            <person name="Khlopko Y.A."/>
            <person name="Burygin G.L."/>
            <person name="Plotnikov A.O."/>
        </authorList>
    </citation>
    <scope>NUCLEOTIDE SEQUENCE [LARGE SCALE GENOMIC DNA]</scope>
    <source>
        <strain evidence="4 5">IPA7.2</strain>
    </source>
</reference>
<sequence length="277" mass="30704">MNRRKFIQTTLLGGTAVMLAPGFSWAVEDGAALKSIKDRGALRIGVFNGTPPYYQKNLATGEWDGFCVSMGRDLAEYIGVPLEMVETTWGNSVMDLQGGKIDIMFALSNNPERAKSVDFTEAMMDNVFTVITSKDREVKNWEELNKPEIRVTVDLGSTQDLFARKTLPNCTLVALKGADETVIALQSGRADAIVQVALMSVVTAHKLGDKFKVFVPEPLDSQPTTIGVRKDEKGEFRDYVDVWLKKRREEGKVNEWIVNSLSLVGVQPSDLPPTLKF</sequence>
<feature type="signal peptide" evidence="2">
    <location>
        <begin position="1"/>
        <end position="26"/>
    </location>
</feature>
<dbReference type="PANTHER" id="PTHR35936">
    <property type="entry name" value="MEMBRANE-BOUND LYTIC MUREIN TRANSGLYCOSYLASE F"/>
    <property type="match status" value="1"/>
</dbReference>
<keyword evidence="1 2" id="KW-0732">Signal</keyword>
<evidence type="ECO:0000256" key="2">
    <source>
        <dbReference type="SAM" id="SignalP"/>
    </source>
</evidence>